<organism evidence="2 3">
    <name type="scientific">Fusarium duplospermum</name>
    <dbReference type="NCBI Taxonomy" id="1325734"/>
    <lineage>
        <taxon>Eukaryota</taxon>
        <taxon>Fungi</taxon>
        <taxon>Dikarya</taxon>
        <taxon>Ascomycota</taxon>
        <taxon>Pezizomycotina</taxon>
        <taxon>Sordariomycetes</taxon>
        <taxon>Hypocreomycetidae</taxon>
        <taxon>Hypocreales</taxon>
        <taxon>Nectriaceae</taxon>
        <taxon>Fusarium</taxon>
        <taxon>Fusarium solani species complex</taxon>
    </lineage>
</organism>
<dbReference type="InterPro" id="IPR049192">
    <property type="entry name" value="DUF4246_C"/>
</dbReference>
<dbReference type="PANTHER" id="PTHR33119">
    <property type="entry name" value="IFI3P"/>
    <property type="match status" value="1"/>
</dbReference>
<dbReference type="Proteomes" id="UP000288168">
    <property type="component" value="Unassembled WGS sequence"/>
</dbReference>
<dbReference type="InterPro" id="IPR025340">
    <property type="entry name" value="DUF4246"/>
</dbReference>
<name>A0A428NJQ2_9HYPO</name>
<accession>A0A428NJQ2</accession>
<protein>
    <recommendedName>
        <fullName evidence="1">DUF4246 domain-containing protein</fullName>
    </recommendedName>
</protein>
<feature type="domain" description="DUF4246" evidence="1">
    <location>
        <begin position="1"/>
        <end position="169"/>
    </location>
</feature>
<keyword evidence="3" id="KW-1185">Reference proteome</keyword>
<evidence type="ECO:0000313" key="2">
    <source>
        <dbReference type="EMBL" id="RSL41038.1"/>
    </source>
</evidence>
<gene>
    <name evidence="2" type="ORF">CEP54_015942</name>
</gene>
<dbReference type="STRING" id="1325734.A0A428NJQ2"/>
<sequence>MADSCLVELAKKANLFEETGMVPVMDYAAYVIKSDTILTQTLKDELKAAVEPLENLQRSQNDWQPDTDEKVLNVVDPSLYPLVYGISKILPDQYVPLDGCIDYCGLGDIIPQLPKPKLDRYIARQLPLRVKAFETRYQWLPCEIDLTDQKPPIVSYINNLHPVRDASLY</sequence>
<comment type="caution">
    <text evidence="2">The sequence shown here is derived from an EMBL/GenBank/DDBJ whole genome shotgun (WGS) entry which is preliminary data.</text>
</comment>
<dbReference type="Pfam" id="PF14033">
    <property type="entry name" value="DUF4246"/>
    <property type="match status" value="1"/>
</dbReference>
<reference evidence="2 3" key="1">
    <citation type="submission" date="2017-06" db="EMBL/GenBank/DDBJ databases">
        <title>Comparative genomic analysis of Ambrosia Fusariam Clade fungi.</title>
        <authorList>
            <person name="Stajich J.E."/>
            <person name="Carrillo J."/>
            <person name="Kijimoto T."/>
            <person name="Eskalen A."/>
            <person name="O'Donnell K."/>
            <person name="Kasson M."/>
        </authorList>
    </citation>
    <scope>NUCLEOTIDE SEQUENCE [LARGE SCALE GENOMIC DNA]</scope>
    <source>
        <strain evidence="2 3">NRRL62584</strain>
    </source>
</reference>
<dbReference type="EMBL" id="NKCI01000447">
    <property type="protein sequence ID" value="RSL41038.1"/>
    <property type="molecule type" value="Genomic_DNA"/>
</dbReference>
<dbReference type="PANTHER" id="PTHR33119:SF1">
    <property type="entry name" value="FE2OG DIOXYGENASE DOMAIN-CONTAINING PROTEIN"/>
    <property type="match status" value="1"/>
</dbReference>
<dbReference type="OrthoDB" id="415532at2759"/>
<dbReference type="AlphaFoldDB" id="A0A428NJQ2"/>
<evidence type="ECO:0000313" key="3">
    <source>
        <dbReference type="Proteomes" id="UP000288168"/>
    </source>
</evidence>
<evidence type="ECO:0000259" key="1">
    <source>
        <dbReference type="Pfam" id="PF14033"/>
    </source>
</evidence>
<proteinExistence type="predicted"/>